<keyword evidence="3" id="KW-0119">Carbohydrate metabolism</keyword>
<dbReference type="HOGENOM" id="CLU_007383_1_3_7"/>
<dbReference type="eggNOG" id="COG0451">
    <property type="taxonomic scope" value="Bacteria"/>
</dbReference>
<dbReference type="InterPro" id="IPR001509">
    <property type="entry name" value="Epimerase_deHydtase"/>
</dbReference>
<dbReference type="EMBL" id="CP000538">
    <property type="protein sequence ID" value="EAQ72248.1"/>
    <property type="molecule type" value="Genomic_DNA"/>
</dbReference>
<proteinExistence type="predicted"/>
<dbReference type="PANTHER" id="PTHR43103">
    <property type="entry name" value="NUCLEOSIDE-DIPHOSPHATE-SUGAR EPIMERASE"/>
    <property type="match status" value="1"/>
</dbReference>
<dbReference type="GO" id="GO:0050661">
    <property type="term" value="F:NADP binding"/>
    <property type="evidence" value="ECO:0007669"/>
    <property type="project" value="InterPro"/>
</dbReference>
<dbReference type="Pfam" id="PF01370">
    <property type="entry name" value="Epimerase"/>
    <property type="match status" value="1"/>
</dbReference>
<evidence type="ECO:0000256" key="3">
    <source>
        <dbReference type="ARBA" id="ARBA00023277"/>
    </source>
</evidence>
<dbReference type="KEGG" id="cjj:CJJ81176_1168"/>
<dbReference type="RefSeq" id="WP_002856483.1">
    <property type="nucleotide sequence ID" value="NC_008787.1"/>
</dbReference>
<dbReference type="NCBIfam" id="TIGR02197">
    <property type="entry name" value="heptose_epim"/>
    <property type="match status" value="1"/>
</dbReference>
<evidence type="ECO:0000259" key="4">
    <source>
        <dbReference type="Pfam" id="PF01370"/>
    </source>
</evidence>
<dbReference type="Gene3D" id="3.40.50.720">
    <property type="entry name" value="NAD(P)-binding Rossmann-like Domain"/>
    <property type="match status" value="1"/>
</dbReference>
<sequence length="317" mass="36065">MKIAITGGAGFIGSQLALNLQEKHEILIIDKMRSSATFENGNLQSFGHFKNLLEFDGELFAGDINDEKVLKKIEDFKPEIIFHQAAISDTTVFDQTKVLQTNLNTFKDFIELSIDLNAKLIYASSASVYGDAKSPQTVGKDEEPKNPYAFSKLMMDKLAKKYYDKAHLVGLRYFNVYGKGEFYKNKTASMVLQFGHQILAGKNPRLFEGSDQIYRDFTYIKDVINANLIALDSKCGVYNVGSGKARTFQDIVDILQKELKTDLPCEYIPNPYVKSYQFHTEAKLDQTWDYQPKFSLEEGIKDYLGEIKRLFEKEVNA</sequence>
<dbReference type="InterPro" id="IPR011912">
    <property type="entry name" value="Heptose_epim"/>
</dbReference>
<dbReference type="GO" id="GO:0005975">
    <property type="term" value="P:carbohydrate metabolic process"/>
    <property type="evidence" value="ECO:0007669"/>
    <property type="project" value="InterPro"/>
</dbReference>
<keyword evidence="2 5" id="KW-0413">Isomerase</keyword>
<dbReference type="PANTHER" id="PTHR43103:SF3">
    <property type="entry name" value="ADP-L-GLYCERO-D-MANNO-HEPTOSE-6-EPIMERASE"/>
    <property type="match status" value="1"/>
</dbReference>
<organism evidence="5 6">
    <name type="scientific">Campylobacter jejuni subsp. jejuni serotype O:23/36 (strain 81-176)</name>
    <dbReference type="NCBI Taxonomy" id="354242"/>
    <lineage>
        <taxon>Bacteria</taxon>
        <taxon>Pseudomonadati</taxon>
        <taxon>Campylobacterota</taxon>
        <taxon>Epsilonproteobacteria</taxon>
        <taxon>Campylobacterales</taxon>
        <taxon>Campylobacteraceae</taxon>
        <taxon>Campylobacter</taxon>
    </lineage>
</organism>
<dbReference type="Proteomes" id="UP000000646">
    <property type="component" value="Chromosome"/>
</dbReference>
<dbReference type="InterPro" id="IPR036291">
    <property type="entry name" value="NAD(P)-bd_dom_sf"/>
</dbReference>
<protein>
    <submittedName>
        <fullName evidence="5">ADP-L-glycero-D-mannoheptose-6-epimerase</fullName>
        <ecNumber evidence="5">5.1.3.20</ecNumber>
    </submittedName>
</protein>
<keyword evidence="1" id="KW-0521">NADP</keyword>
<accession>A0A0H3PD50</accession>
<evidence type="ECO:0000313" key="6">
    <source>
        <dbReference type="Proteomes" id="UP000000646"/>
    </source>
</evidence>
<dbReference type="AlphaFoldDB" id="A0A0H3PD50"/>
<dbReference type="EC" id="5.1.3.20" evidence="5"/>
<name>A0A0H3PD50_CAMJJ</name>
<gene>
    <name evidence="5" type="primary">waaD</name>
    <name evidence="5" type="ordered locus">CJJ81176_1168</name>
</gene>
<dbReference type="SUPFAM" id="SSF51735">
    <property type="entry name" value="NAD(P)-binding Rossmann-fold domains"/>
    <property type="match status" value="1"/>
</dbReference>
<dbReference type="GO" id="GO:0008712">
    <property type="term" value="F:ADP-glyceromanno-heptose 6-epimerase activity"/>
    <property type="evidence" value="ECO:0007669"/>
    <property type="project" value="UniProtKB-EC"/>
</dbReference>
<evidence type="ECO:0000256" key="2">
    <source>
        <dbReference type="ARBA" id="ARBA00023235"/>
    </source>
</evidence>
<evidence type="ECO:0000313" key="5">
    <source>
        <dbReference type="EMBL" id="EAQ72248.1"/>
    </source>
</evidence>
<feature type="domain" description="NAD-dependent epimerase/dehydratase" evidence="4">
    <location>
        <begin position="3"/>
        <end position="241"/>
    </location>
</feature>
<evidence type="ECO:0000256" key="1">
    <source>
        <dbReference type="ARBA" id="ARBA00022857"/>
    </source>
</evidence>
<dbReference type="Gene3D" id="3.90.25.10">
    <property type="entry name" value="UDP-galactose 4-epimerase, domain 1"/>
    <property type="match status" value="1"/>
</dbReference>
<reference evidence="6" key="1">
    <citation type="submission" date="2006-12" db="EMBL/GenBank/DDBJ databases">
        <authorList>
            <person name="Fouts D.E."/>
            <person name="Nelson K.E."/>
            <person name="Sebastian Y."/>
        </authorList>
    </citation>
    <scope>NUCLEOTIDE SEQUENCE [LARGE SCALE GENOMIC DNA]</scope>
    <source>
        <strain evidence="6">81-176</strain>
    </source>
</reference>